<feature type="region of interest" description="Disordered" evidence="1">
    <location>
        <begin position="412"/>
        <end position="477"/>
    </location>
</feature>
<feature type="compositionally biased region" description="Acidic residues" evidence="1">
    <location>
        <begin position="412"/>
        <end position="422"/>
    </location>
</feature>
<name>A0AAF0YAC3_9TREE</name>
<feature type="compositionally biased region" description="Low complexity" evidence="1">
    <location>
        <begin position="430"/>
        <end position="445"/>
    </location>
</feature>
<gene>
    <name evidence="2" type="ORF">LOC62_03G004249</name>
</gene>
<proteinExistence type="predicted"/>
<dbReference type="GeneID" id="87807487"/>
<accession>A0AAF0YAC3</accession>
<sequence>MVDATPLDTSWTLTLPTLDGLFAHPAASSSKSKSKSRLRSSLGGLTRAVGSLFAGSSSSNGNGSSAPTLPSASTLDPVVSLAHSPDPVDGKALIAALRAVGAFATDLRAAVASLQDDADVNDDGEDAEIEIVIATGEMLLAFLCGAALCARFLCACGGTPITDNSDAADDADALRRDIHAALRQCLEGTFILLPTLRALHHPPPNVTAAVLAVERAVLGSLFPDAEPSEPTVVAPSFAPILEHARSLVESVNAAARLNTGRTRRNSASAPFDQTAAARAHALLGIYAGCVAGVERLPSPAQQESVLDSKHRAERERCRSFRVALEVNLLATDLAFSLVSLSMDAVTRRAQELLTASDDEGDREEDDDDIAWEDKAEAGLVSCLSAATELIQHHRSGVLVDELVREDWLGVDDSDEADDESDGEDGHHQHGSTNGVNGTSNGNGHYASDDEDDEYDDDETASTSTRQSELEGPPTPLRTLFTLHDQYEEQRVGVWMQLAPDLRPKMGAFLRGADGHLRQQWYEFGAALLLDFSPDDLLDYGLSRDKLDKLLDGGGDKKKSPSKRGRSRK</sequence>
<reference evidence="2" key="1">
    <citation type="submission" date="2023-10" db="EMBL/GenBank/DDBJ databases">
        <authorList>
            <person name="Noh H."/>
        </authorList>
    </citation>
    <scope>NUCLEOTIDE SEQUENCE</scope>
    <source>
        <strain evidence="2">DUCC4014</strain>
    </source>
</reference>
<feature type="compositionally biased region" description="Basic residues" evidence="1">
    <location>
        <begin position="559"/>
        <end position="568"/>
    </location>
</feature>
<feature type="region of interest" description="Disordered" evidence="1">
    <location>
        <begin position="546"/>
        <end position="568"/>
    </location>
</feature>
<evidence type="ECO:0000313" key="3">
    <source>
        <dbReference type="Proteomes" id="UP000827549"/>
    </source>
</evidence>
<evidence type="ECO:0000256" key="1">
    <source>
        <dbReference type="SAM" id="MobiDB-lite"/>
    </source>
</evidence>
<dbReference type="Proteomes" id="UP000827549">
    <property type="component" value="Chromosome 3"/>
</dbReference>
<evidence type="ECO:0000313" key="2">
    <source>
        <dbReference type="EMBL" id="WOO80731.1"/>
    </source>
</evidence>
<organism evidence="2 3">
    <name type="scientific">Vanrija pseudolonga</name>
    <dbReference type="NCBI Taxonomy" id="143232"/>
    <lineage>
        <taxon>Eukaryota</taxon>
        <taxon>Fungi</taxon>
        <taxon>Dikarya</taxon>
        <taxon>Basidiomycota</taxon>
        <taxon>Agaricomycotina</taxon>
        <taxon>Tremellomycetes</taxon>
        <taxon>Trichosporonales</taxon>
        <taxon>Trichosporonaceae</taxon>
        <taxon>Vanrija</taxon>
    </lineage>
</organism>
<protein>
    <submittedName>
        <fullName evidence="2">Uncharacterized protein</fullName>
    </submittedName>
</protein>
<feature type="compositionally biased region" description="Basic and acidic residues" evidence="1">
    <location>
        <begin position="546"/>
        <end position="558"/>
    </location>
</feature>
<dbReference type="RefSeq" id="XP_062626763.1">
    <property type="nucleotide sequence ID" value="XM_062770779.1"/>
</dbReference>
<feature type="compositionally biased region" description="Acidic residues" evidence="1">
    <location>
        <begin position="448"/>
        <end position="459"/>
    </location>
</feature>
<dbReference type="AlphaFoldDB" id="A0AAF0YAC3"/>
<keyword evidence="3" id="KW-1185">Reference proteome</keyword>
<dbReference type="EMBL" id="CP086716">
    <property type="protein sequence ID" value="WOO80731.1"/>
    <property type="molecule type" value="Genomic_DNA"/>
</dbReference>